<feature type="domain" description="Heavy metal binding" evidence="3">
    <location>
        <begin position="27"/>
        <end position="56"/>
    </location>
</feature>
<dbReference type="RefSeq" id="WP_130023466.1">
    <property type="nucleotide sequence ID" value="NZ_SEWF01000046.1"/>
</dbReference>
<dbReference type="InterPro" id="IPR002818">
    <property type="entry name" value="DJ-1/PfpI"/>
</dbReference>
<dbReference type="Pfam" id="PF19335">
    <property type="entry name" value="HMBD"/>
    <property type="match status" value="1"/>
</dbReference>
<evidence type="ECO:0000256" key="1">
    <source>
        <dbReference type="SAM" id="SignalP"/>
    </source>
</evidence>
<dbReference type="Pfam" id="PF01965">
    <property type="entry name" value="DJ-1_PfpI"/>
    <property type="match status" value="1"/>
</dbReference>
<dbReference type="GO" id="GO:0006355">
    <property type="term" value="P:regulation of DNA-templated transcription"/>
    <property type="evidence" value="ECO:0007669"/>
    <property type="project" value="TreeGrafter"/>
</dbReference>
<reference evidence="4 5" key="1">
    <citation type="submission" date="2019-02" db="EMBL/GenBank/DDBJ databases">
        <title>Bacterial novel species Emticicia sp. 17J42-9 isolated from soil.</title>
        <authorList>
            <person name="Jung H.-Y."/>
        </authorList>
    </citation>
    <scope>NUCLEOTIDE SEQUENCE [LARGE SCALE GENOMIC DNA]</scope>
    <source>
        <strain evidence="4 5">17J42-9</strain>
    </source>
</reference>
<dbReference type="Gene3D" id="3.40.50.880">
    <property type="match status" value="1"/>
</dbReference>
<dbReference type="PANTHER" id="PTHR43130">
    <property type="entry name" value="ARAC-FAMILY TRANSCRIPTIONAL REGULATOR"/>
    <property type="match status" value="1"/>
</dbReference>
<dbReference type="OrthoDB" id="6382410at2"/>
<dbReference type="SUPFAM" id="SSF52317">
    <property type="entry name" value="Class I glutamine amidotransferase-like"/>
    <property type="match status" value="1"/>
</dbReference>
<keyword evidence="5" id="KW-1185">Reference proteome</keyword>
<feature type="signal peptide" evidence="1">
    <location>
        <begin position="1"/>
        <end position="18"/>
    </location>
</feature>
<gene>
    <name evidence="4" type="ORF">EWM59_22275</name>
</gene>
<sequence>MKAILTYILLFVSVLSFAQTASTDPFVCPPCDNDCDKLTFNEAGRCPHCGMELIQKSKLPKKKMTICFYLQDGVEVLDFAGPMEVFSYAGAKIFTVSKTRSPIKSQGILKVTPDYAITDAPPFDILAVFGGNSGVASEDPEVIAWIKARKPTTQYYFSVCTGAFILGKAGLLDNLTVTTFHESIDRLQKAVPSAKVLSNARFVDNGTIITTAGISAGIDGALHLVEKLGGKEAAKRVATYMEYDKWVPEQGLIIPPRP</sequence>
<evidence type="ECO:0000259" key="3">
    <source>
        <dbReference type="Pfam" id="PF19335"/>
    </source>
</evidence>
<dbReference type="EMBL" id="SEWF01000046">
    <property type="protein sequence ID" value="RYU93391.1"/>
    <property type="molecule type" value="Genomic_DNA"/>
</dbReference>
<dbReference type="AlphaFoldDB" id="A0A4Q5LUM6"/>
<feature type="domain" description="DJ-1/PfpI" evidence="2">
    <location>
        <begin position="65"/>
        <end position="226"/>
    </location>
</feature>
<evidence type="ECO:0000313" key="4">
    <source>
        <dbReference type="EMBL" id="RYU93391.1"/>
    </source>
</evidence>
<protein>
    <submittedName>
        <fullName evidence="4">DJ-1/PfpI family protein</fullName>
    </submittedName>
</protein>
<dbReference type="CDD" id="cd03139">
    <property type="entry name" value="GATase1_PfpI_2"/>
    <property type="match status" value="1"/>
</dbReference>
<dbReference type="InterPro" id="IPR052158">
    <property type="entry name" value="INH-QAR"/>
</dbReference>
<feature type="chain" id="PRO_5020785972" evidence="1">
    <location>
        <begin position="19"/>
        <end position="258"/>
    </location>
</feature>
<dbReference type="Proteomes" id="UP000293162">
    <property type="component" value="Unassembled WGS sequence"/>
</dbReference>
<organism evidence="4 5">
    <name type="scientific">Emticicia agri</name>
    <dbReference type="NCBI Taxonomy" id="2492393"/>
    <lineage>
        <taxon>Bacteria</taxon>
        <taxon>Pseudomonadati</taxon>
        <taxon>Bacteroidota</taxon>
        <taxon>Cytophagia</taxon>
        <taxon>Cytophagales</taxon>
        <taxon>Leadbetterellaceae</taxon>
        <taxon>Emticicia</taxon>
    </lineage>
</organism>
<accession>A0A4Q5LUM6</accession>
<dbReference type="InterPro" id="IPR045800">
    <property type="entry name" value="HMBD"/>
</dbReference>
<keyword evidence="1" id="KW-0732">Signal</keyword>
<proteinExistence type="predicted"/>
<evidence type="ECO:0000313" key="5">
    <source>
        <dbReference type="Proteomes" id="UP000293162"/>
    </source>
</evidence>
<evidence type="ECO:0000259" key="2">
    <source>
        <dbReference type="Pfam" id="PF01965"/>
    </source>
</evidence>
<dbReference type="InterPro" id="IPR029062">
    <property type="entry name" value="Class_I_gatase-like"/>
</dbReference>
<dbReference type="PANTHER" id="PTHR43130:SF14">
    <property type="entry name" value="DJ-1_PFPI DOMAIN-CONTAINING PROTEIN"/>
    <property type="match status" value="1"/>
</dbReference>
<comment type="caution">
    <text evidence="4">The sequence shown here is derived from an EMBL/GenBank/DDBJ whole genome shotgun (WGS) entry which is preliminary data.</text>
</comment>
<name>A0A4Q5LUM6_9BACT</name>